<reference evidence="1" key="2">
    <citation type="journal article" date="2015" name="Data Brief">
        <title>Shoot transcriptome of the giant reed, Arundo donax.</title>
        <authorList>
            <person name="Barrero R.A."/>
            <person name="Guerrero F.D."/>
            <person name="Moolhuijzen P."/>
            <person name="Goolsby J.A."/>
            <person name="Tidwell J."/>
            <person name="Bellgard S.E."/>
            <person name="Bellgard M.I."/>
        </authorList>
    </citation>
    <scope>NUCLEOTIDE SEQUENCE</scope>
    <source>
        <tissue evidence="1">Shoot tissue taken approximately 20 cm above the soil surface</tissue>
    </source>
</reference>
<dbReference type="AlphaFoldDB" id="A0A0A9C3Y9"/>
<evidence type="ECO:0000313" key="1">
    <source>
        <dbReference type="EMBL" id="JAD66257.1"/>
    </source>
</evidence>
<name>A0A0A9C3Y9_ARUDO</name>
<reference evidence="1" key="1">
    <citation type="submission" date="2014-09" db="EMBL/GenBank/DDBJ databases">
        <authorList>
            <person name="Magalhaes I.L.F."/>
            <person name="Oliveira U."/>
            <person name="Santos F.R."/>
            <person name="Vidigal T.H.D.A."/>
            <person name="Brescovit A.D."/>
            <person name="Santos A.J."/>
        </authorList>
    </citation>
    <scope>NUCLEOTIDE SEQUENCE</scope>
    <source>
        <tissue evidence="1">Shoot tissue taken approximately 20 cm above the soil surface</tissue>
    </source>
</reference>
<accession>A0A0A9C3Y9</accession>
<organism evidence="1">
    <name type="scientific">Arundo donax</name>
    <name type="common">Giant reed</name>
    <name type="synonym">Donax arundinaceus</name>
    <dbReference type="NCBI Taxonomy" id="35708"/>
    <lineage>
        <taxon>Eukaryota</taxon>
        <taxon>Viridiplantae</taxon>
        <taxon>Streptophyta</taxon>
        <taxon>Embryophyta</taxon>
        <taxon>Tracheophyta</taxon>
        <taxon>Spermatophyta</taxon>
        <taxon>Magnoliopsida</taxon>
        <taxon>Liliopsida</taxon>
        <taxon>Poales</taxon>
        <taxon>Poaceae</taxon>
        <taxon>PACMAD clade</taxon>
        <taxon>Arundinoideae</taxon>
        <taxon>Arundineae</taxon>
        <taxon>Arundo</taxon>
    </lineage>
</organism>
<proteinExistence type="predicted"/>
<protein>
    <submittedName>
        <fullName evidence="1">Uncharacterized protein</fullName>
    </submittedName>
</protein>
<sequence length="59" mass="6409">MVLEVKVINGTLCLLFQIQQRPKLAHMDAAPNDADVSSSLLAVEHPTIMTSICVSARCK</sequence>
<dbReference type="EMBL" id="GBRH01231638">
    <property type="protein sequence ID" value="JAD66257.1"/>
    <property type="molecule type" value="Transcribed_RNA"/>
</dbReference>